<gene>
    <name evidence="1" type="ORF">METZ01_LOCUS300797</name>
</gene>
<protein>
    <recommendedName>
        <fullName evidence="2">SGNH hydrolase-type esterase domain-containing protein</fullName>
    </recommendedName>
</protein>
<reference evidence="1" key="1">
    <citation type="submission" date="2018-05" db="EMBL/GenBank/DDBJ databases">
        <authorList>
            <person name="Lanie J.A."/>
            <person name="Ng W.-L."/>
            <person name="Kazmierczak K.M."/>
            <person name="Andrzejewski T.M."/>
            <person name="Davidsen T.M."/>
            <person name="Wayne K.J."/>
            <person name="Tettelin H."/>
            <person name="Glass J.I."/>
            <person name="Rusch D."/>
            <person name="Podicherti R."/>
            <person name="Tsui H.-C.T."/>
            <person name="Winkler M.E."/>
        </authorList>
    </citation>
    <scope>NUCLEOTIDE SEQUENCE</scope>
</reference>
<dbReference type="AlphaFoldDB" id="A0A382MFZ9"/>
<evidence type="ECO:0008006" key="2">
    <source>
        <dbReference type="Google" id="ProtNLM"/>
    </source>
</evidence>
<evidence type="ECO:0000313" key="1">
    <source>
        <dbReference type="EMBL" id="SVC47943.1"/>
    </source>
</evidence>
<dbReference type="SUPFAM" id="SSF52266">
    <property type="entry name" value="SGNH hydrolase"/>
    <property type="match status" value="1"/>
</dbReference>
<accession>A0A382MFZ9</accession>
<name>A0A382MFZ9_9ZZZZ</name>
<organism evidence="1">
    <name type="scientific">marine metagenome</name>
    <dbReference type="NCBI Taxonomy" id="408172"/>
    <lineage>
        <taxon>unclassified sequences</taxon>
        <taxon>metagenomes</taxon>
        <taxon>ecological metagenomes</taxon>
    </lineage>
</organism>
<dbReference type="Gene3D" id="3.40.50.1110">
    <property type="entry name" value="SGNH hydrolase"/>
    <property type="match status" value="1"/>
</dbReference>
<feature type="non-terminal residue" evidence="1">
    <location>
        <position position="335"/>
    </location>
</feature>
<sequence>MEMMPFTINNEKNSMKYLLLFLMILATVILIPNAFAQEQINIPSWIKNSAEWWASDQIPDSAFLQGIEYLINEGIMVIPSTETSESSESQEVPAWIKNVAGWWATDAISEVEFVNGIQYLIKHGIIIVGDNSSCVSDLSETFGDSSDIIQDVCDLHESSVYTELIPYVKSSNLNSLGFLGPEFSEIKPPNTYRIFMVGGSTMVGSGGSSDDTTIPGILQKMFDSDNSNLKKIEVINAGFSGANHVTEYNLIKQKLVTFSPDLVIVYDGWNSLRMDYSVEGMAMYWQDMCELGKENNFDTIISLQPIAGFGNKKLTQQEYVNSLTGEDHNGDQFIA</sequence>
<dbReference type="EMBL" id="UINC01093485">
    <property type="protein sequence ID" value="SVC47943.1"/>
    <property type="molecule type" value="Genomic_DNA"/>
</dbReference>
<proteinExistence type="predicted"/>
<dbReference type="InterPro" id="IPR036514">
    <property type="entry name" value="SGNH_hydro_sf"/>
</dbReference>